<dbReference type="GO" id="GO:0042995">
    <property type="term" value="C:cell projection"/>
    <property type="evidence" value="ECO:0007669"/>
    <property type="project" value="UniProtKB-SubCell"/>
</dbReference>
<keyword evidence="9" id="KW-0677">Repeat</keyword>
<dbReference type="GeneID" id="102039495"/>
<evidence type="ECO:0000256" key="3">
    <source>
        <dbReference type="ARBA" id="ARBA00004316"/>
    </source>
</evidence>
<dbReference type="GO" id="GO:0045121">
    <property type="term" value="C:membrane raft"/>
    <property type="evidence" value="ECO:0007669"/>
    <property type="project" value="UniProtKB-SubCell"/>
</dbReference>
<evidence type="ECO:0000256" key="4">
    <source>
        <dbReference type="ARBA" id="ARBA00004484"/>
    </source>
</evidence>
<feature type="region of interest" description="Disordered" evidence="16">
    <location>
        <begin position="434"/>
        <end position="483"/>
    </location>
</feature>
<sequence length="556" mass="62457">MPAEFQTMPVEFQTMPTEFQTMSMEFQTMPTEFQTMPVEFQTMPTPREAAASLKELSGFQESSGGTNAKLKAKVLEGLKVPGSKLLILVLCLNIPSEVESCPGACVCYSEPKITISCQQQGLTAIPTEIPIQSQRIFLHNNRITLVRATSFTSCRNMTILWIHSNNISLIEPGAFYGLTKLEELDLSDNTNLKSINPVTFRGLVHLHTLHLDRCGLLELSTGLFRGLFSLQYLYLQDNNLQILLDDTFIDLANLTYLFLHGNKIKSLSENVFRGLINLDRLLLHQNRVSLVHRRAFHDLGKVMTLYLFNNNLTVLTGDTMAPLVSLQYLRLNGNQWICDCQARSLWNWFKQFKGSSSELECHLPPRLAGRDLKRLQSSELDSCVDSFNQIRTSVFSTKTRSGKLPTGLPPLGSHDGSSKCCQPEMDKSFIYEAKGKAGPSSHSSRSSNNHLKEKENMSRPKYMETDRSKNGSNKQINDSPFGTFPSIVDPPLTKLRPEFLEPIEPSTVPTKKRQGCSKKNRSKAQCRLTQQGNSSTLQLSLSLLIPPLVWSLLLFC</sequence>
<evidence type="ECO:0000256" key="6">
    <source>
        <dbReference type="ARBA" id="ARBA00022475"/>
    </source>
</evidence>
<dbReference type="Proteomes" id="UP000504602">
    <property type="component" value="Unplaced"/>
</dbReference>
<evidence type="ECO:0000313" key="18">
    <source>
        <dbReference type="RefSeq" id="XP_030918319.1"/>
    </source>
</evidence>
<name>A0A8N5EUP3_GEOFO</name>
<feature type="compositionally biased region" description="Low complexity" evidence="16">
    <location>
        <begin position="440"/>
        <end position="449"/>
    </location>
</feature>
<gene>
    <name evidence="18" type="primary">RTN4R</name>
</gene>
<dbReference type="PROSITE" id="PS51450">
    <property type="entry name" value="LRR"/>
    <property type="match status" value="2"/>
</dbReference>
<dbReference type="SMART" id="SM00369">
    <property type="entry name" value="LRR_TYP"/>
    <property type="match status" value="7"/>
</dbReference>
<dbReference type="InterPro" id="IPR001611">
    <property type="entry name" value="Leu-rich_rpt"/>
</dbReference>
<evidence type="ECO:0000256" key="9">
    <source>
        <dbReference type="ARBA" id="ARBA00022737"/>
    </source>
</evidence>
<evidence type="ECO:0000256" key="10">
    <source>
        <dbReference type="ARBA" id="ARBA00023136"/>
    </source>
</evidence>
<feature type="compositionally biased region" description="Basic residues" evidence="16">
    <location>
        <begin position="510"/>
        <end position="524"/>
    </location>
</feature>
<dbReference type="InterPro" id="IPR032675">
    <property type="entry name" value="LRR_dom_sf"/>
</dbReference>
<dbReference type="GO" id="GO:0035025">
    <property type="term" value="P:positive regulation of Rho protein signal transduction"/>
    <property type="evidence" value="ECO:0007669"/>
    <property type="project" value="TreeGrafter"/>
</dbReference>
<dbReference type="GO" id="GO:0043204">
    <property type="term" value="C:perikaryon"/>
    <property type="evidence" value="ECO:0007669"/>
    <property type="project" value="UniProtKB-SubCell"/>
</dbReference>
<dbReference type="InterPro" id="IPR003591">
    <property type="entry name" value="Leu-rich_rpt_typical-subtyp"/>
</dbReference>
<dbReference type="OrthoDB" id="546383at2759"/>
<dbReference type="RefSeq" id="XP_030918319.1">
    <property type="nucleotide sequence ID" value="XM_031062459.1"/>
</dbReference>
<comment type="similarity">
    <text evidence="15">Belongs to the Nogo receptor family.</text>
</comment>
<dbReference type="InterPro" id="IPR050541">
    <property type="entry name" value="LRR_TM_domain-containing"/>
</dbReference>
<evidence type="ECO:0000256" key="14">
    <source>
        <dbReference type="ARBA" id="ARBA00023288"/>
    </source>
</evidence>
<dbReference type="PANTHER" id="PTHR24369:SF174">
    <property type="entry name" value="RETICULON-4 RECEPTOR"/>
    <property type="match status" value="1"/>
</dbReference>
<dbReference type="PANTHER" id="PTHR24369">
    <property type="entry name" value="ANTIGEN BSP, PUTATIVE-RELATED"/>
    <property type="match status" value="1"/>
</dbReference>
<evidence type="ECO:0000256" key="5">
    <source>
        <dbReference type="ARBA" id="ARBA00004635"/>
    </source>
</evidence>
<keyword evidence="13" id="KW-0966">Cell projection</keyword>
<reference evidence="18" key="1">
    <citation type="submission" date="2025-08" db="UniProtKB">
        <authorList>
            <consortium name="RefSeq"/>
        </authorList>
    </citation>
    <scope>IDENTIFICATION</scope>
</reference>
<keyword evidence="8" id="KW-0732">Signal</keyword>
<evidence type="ECO:0000256" key="16">
    <source>
        <dbReference type="SAM" id="MobiDB-lite"/>
    </source>
</evidence>
<dbReference type="AlphaFoldDB" id="A0A8N5EUP3"/>
<organism evidence="17 18">
    <name type="scientific">Geospiza fortis</name>
    <name type="common">Medium ground-finch</name>
    <dbReference type="NCBI Taxonomy" id="48883"/>
    <lineage>
        <taxon>Eukaryota</taxon>
        <taxon>Metazoa</taxon>
        <taxon>Chordata</taxon>
        <taxon>Craniata</taxon>
        <taxon>Vertebrata</taxon>
        <taxon>Euteleostomi</taxon>
        <taxon>Archelosauria</taxon>
        <taxon>Archosauria</taxon>
        <taxon>Dinosauria</taxon>
        <taxon>Saurischia</taxon>
        <taxon>Theropoda</taxon>
        <taxon>Coelurosauria</taxon>
        <taxon>Aves</taxon>
        <taxon>Neognathae</taxon>
        <taxon>Neoaves</taxon>
        <taxon>Telluraves</taxon>
        <taxon>Australaves</taxon>
        <taxon>Passeriformes</taxon>
        <taxon>Thraupidae</taxon>
        <taxon>Geospiza</taxon>
    </lineage>
</organism>
<keyword evidence="12" id="KW-0325">Glycoprotein</keyword>
<dbReference type="Pfam" id="PF13855">
    <property type="entry name" value="LRR_8"/>
    <property type="match status" value="2"/>
</dbReference>
<evidence type="ECO:0000256" key="11">
    <source>
        <dbReference type="ARBA" id="ARBA00023170"/>
    </source>
</evidence>
<keyword evidence="14" id="KW-0449">Lipoprotein</keyword>
<evidence type="ECO:0000256" key="2">
    <source>
        <dbReference type="ARBA" id="ARBA00004285"/>
    </source>
</evidence>
<evidence type="ECO:0000256" key="1">
    <source>
        <dbReference type="ARBA" id="ARBA00004236"/>
    </source>
</evidence>
<keyword evidence="6" id="KW-1003">Cell membrane</keyword>
<feature type="compositionally biased region" description="Basic and acidic residues" evidence="16">
    <location>
        <begin position="450"/>
        <end position="469"/>
    </location>
</feature>
<feature type="region of interest" description="Disordered" evidence="16">
    <location>
        <begin position="399"/>
        <end position="419"/>
    </location>
</feature>
<comment type="subcellular location">
    <subcellularLocation>
        <location evidence="1">Cell membrane</location>
    </subcellularLocation>
    <subcellularLocation>
        <location evidence="3">Cell projection</location>
    </subcellularLocation>
    <subcellularLocation>
        <location evidence="2">Membrane raft</location>
    </subcellularLocation>
    <subcellularLocation>
        <location evidence="5">Membrane</location>
        <topology evidence="5">Lipid-anchor</topology>
    </subcellularLocation>
    <subcellularLocation>
        <location evidence="4">Perikaryon</location>
    </subcellularLocation>
</comment>
<dbReference type="GO" id="GO:1905573">
    <property type="term" value="F:ganglioside GM1 binding"/>
    <property type="evidence" value="ECO:0007669"/>
    <property type="project" value="TreeGrafter"/>
</dbReference>
<evidence type="ECO:0000256" key="12">
    <source>
        <dbReference type="ARBA" id="ARBA00023180"/>
    </source>
</evidence>
<evidence type="ECO:0000256" key="15">
    <source>
        <dbReference type="ARBA" id="ARBA00038236"/>
    </source>
</evidence>
<dbReference type="FunFam" id="3.80.10.10:FF:000018">
    <property type="entry name" value="Reticulon 4 receptor"/>
    <property type="match status" value="1"/>
</dbReference>
<feature type="region of interest" description="Disordered" evidence="16">
    <location>
        <begin position="500"/>
        <end position="527"/>
    </location>
</feature>
<evidence type="ECO:0000256" key="13">
    <source>
        <dbReference type="ARBA" id="ARBA00023273"/>
    </source>
</evidence>
<feature type="compositionally biased region" description="Polar residues" evidence="16">
    <location>
        <begin position="470"/>
        <end position="480"/>
    </location>
</feature>
<keyword evidence="11 18" id="KW-0675">Receptor</keyword>
<keyword evidence="7" id="KW-0433">Leucine-rich repeat</keyword>
<evidence type="ECO:0000256" key="7">
    <source>
        <dbReference type="ARBA" id="ARBA00022614"/>
    </source>
</evidence>
<dbReference type="CTD" id="65078"/>
<keyword evidence="10" id="KW-0472">Membrane</keyword>
<proteinExistence type="inferred from homology"/>
<protein>
    <submittedName>
        <fullName evidence="18">Reticulon-4 receptor</fullName>
    </submittedName>
</protein>
<dbReference type="GO" id="GO:0009897">
    <property type="term" value="C:external side of plasma membrane"/>
    <property type="evidence" value="ECO:0007669"/>
    <property type="project" value="TreeGrafter"/>
</dbReference>
<accession>A0A8N5EUP3</accession>
<dbReference type="GO" id="GO:1905576">
    <property type="term" value="F:ganglioside GT1b binding"/>
    <property type="evidence" value="ECO:0007669"/>
    <property type="project" value="TreeGrafter"/>
</dbReference>
<keyword evidence="17" id="KW-1185">Reference proteome</keyword>
<evidence type="ECO:0000256" key="8">
    <source>
        <dbReference type="ARBA" id="ARBA00022729"/>
    </source>
</evidence>
<dbReference type="Gene3D" id="3.80.10.10">
    <property type="entry name" value="Ribonuclease Inhibitor"/>
    <property type="match status" value="1"/>
</dbReference>
<dbReference type="SUPFAM" id="SSF52058">
    <property type="entry name" value="L domain-like"/>
    <property type="match status" value="1"/>
</dbReference>
<evidence type="ECO:0000313" key="17">
    <source>
        <dbReference type="Proteomes" id="UP000504602"/>
    </source>
</evidence>